<sequence length="127" mass="14027">MAWGELVRWPHWTNGLWTATANHCHCQVGSQLPSSGTSFEDPRSVRSFVTVGHGLLHGDSSCVSAVRTLNADNRSGIDVGSRASRIDRFGGVKFVIFHHAIRQGGTPWFVLPKPTRHQPCDRPDIDL</sequence>
<proteinExistence type="predicted"/>
<organism evidence="1">
    <name type="scientific">Anopheles sinensis</name>
    <name type="common">Mosquito</name>
    <dbReference type="NCBI Taxonomy" id="74873"/>
    <lineage>
        <taxon>Eukaryota</taxon>
        <taxon>Metazoa</taxon>
        <taxon>Ecdysozoa</taxon>
        <taxon>Arthropoda</taxon>
        <taxon>Hexapoda</taxon>
        <taxon>Insecta</taxon>
        <taxon>Pterygota</taxon>
        <taxon>Neoptera</taxon>
        <taxon>Endopterygota</taxon>
        <taxon>Diptera</taxon>
        <taxon>Nematocera</taxon>
        <taxon>Culicoidea</taxon>
        <taxon>Culicidae</taxon>
        <taxon>Anophelinae</taxon>
        <taxon>Anopheles</taxon>
    </lineage>
</organism>
<reference evidence="1 3" key="1">
    <citation type="journal article" date="2014" name="BMC Genomics">
        <title>Genome sequence of Anopheles sinensis provides insight into genetics basis of mosquito competence for malaria parasites.</title>
        <authorList>
            <person name="Zhou D."/>
            <person name="Zhang D."/>
            <person name="Ding G."/>
            <person name="Shi L."/>
            <person name="Hou Q."/>
            <person name="Ye Y."/>
            <person name="Xu Y."/>
            <person name="Zhou H."/>
            <person name="Xiong C."/>
            <person name="Li S."/>
            <person name="Yu J."/>
            <person name="Hong S."/>
            <person name="Yu X."/>
            <person name="Zou P."/>
            <person name="Chen C."/>
            <person name="Chang X."/>
            <person name="Wang W."/>
            <person name="Lv Y."/>
            <person name="Sun Y."/>
            <person name="Ma L."/>
            <person name="Shen B."/>
            <person name="Zhu C."/>
        </authorList>
    </citation>
    <scope>NUCLEOTIDE SEQUENCE [LARGE SCALE GENOMIC DNA]</scope>
</reference>
<dbReference type="EMBL" id="ATLV01010162">
    <property type="status" value="NOT_ANNOTATED_CDS"/>
    <property type="molecule type" value="Genomic_DNA"/>
</dbReference>
<accession>A0A084VC38</accession>
<name>A0A084VC38_ANOSI</name>
<dbReference type="EnsemblMetazoa" id="ASIC002336-RA">
    <property type="protein sequence ID" value="ASIC002336-PA"/>
    <property type="gene ID" value="ASIC002336"/>
</dbReference>
<gene>
    <name evidence="1" type="ORF">ZHAS_00002336</name>
</gene>
<evidence type="ECO:0000313" key="2">
    <source>
        <dbReference type="EnsemblMetazoa" id="ASIC002336-PA"/>
    </source>
</evidence>
<dbReference type="EMBL" id="KE524565">
    <property type="protein sequence ID" value="KFB35532.1"/>
    <property type="molecule type" value="Genomic_DNA"/>
</dbReference>
<dbReference type="Proteomes" id="UP000030765">
    <property type="component" value="Unassembled WGS sequence"/>
</dbReference>
<dbReference type="AlphaFoldDB" id="A0A084VC38"/>
<evidence type="ECO:0000313" key="3">
    <source>
        <dbReference type="Proteomes" id="UP000030765"/>
    </source>
</evidence>
<evidence type="ECO:0000313" key="1">
    <source>
        <dbReference type="EMBL" id="KFB35532.1"/>
    </source>
</evidence>
<keyword evidence="3" id="KW-1185">Reference proteome</keyword>
<protein>
    <submittedName>
        <fullName evidence="1 2">Citrate (Si)-synthase</fullName>
    </submittedName>
</protein>
<dbReference type="VEuPathDB" id="VectorBase:ASIC002336"/>
<reference evidence="2" key="2">
    <citation type="submission" date="2020-05" db="UniProtKB">
        <authorList>
            <consortium name="EnsemblMetazoa"/>
        </authorList>
    </citation>
    <scope>IDENTIFICATION</scope>
</reference>